<gene>
    <name evidence="1" type="ORF">LGH70_19660</name>
</gene>
<organism evidence="1 2">
    <name type="scientific">Hymenobacter nitidus</name>
    <dbReference type="NCBI Taxonomy" id="2880929"/>
    <lineage>
        <taxon>Bacteria</taxon>
        <taxon>Pseudomonadati</taxon>
        <taxon>Bacteroidota</taxon>
        <taxon>Cytophagia</taxon>
        <taxon>Cytophagales</taxon>
        <taxon>Hymenobacteraceae</taxon>
        <taxon>Hymenobacter</taxon>
    </lineage>
</organism>
<dbReference type="RefSeq" id="WP_226189268.1">
    <property type="nucleotide sequence ID" value="NZ_JAJADQ010000012.1"/>
</dbReference>
<dbReference type="InterPro" id="IPR005587">
    <property type="entry name" value="UPF0304_YfbU"/>
</dbReference>
<dbReference type="InterPro" id="IPR023145">
    <property type="entry name" value="YfbU_helix-hairpin_sf"/>
</dbReference>
<comment type="caution">
    <text evidence="1">The sequence shown here is derived from an EMBL/GenBank/DDBJ whole genome shotgun (WGS) entry which is preliminary data.</text>
</comment>
<proteinExistence type="predicted"/>
<dbReference type="Proteomes" id="UP001165297">
    <property type="component" value="Unassembled WGS sequence"/>
</dbReference>
<dbReference type="Pfam" id="PF03887">
    <property type="entry name" value="YfbU"/>
    <property type="match status" value="1"/>
</dbReference>
<evidence type="ECO:0000313" key="1">
    <source>
        <dbReference type="EMBL" id="MCB2379823.1"/>
    </source>
</evidence>
<sequence length="176" mass="20678">MKLTFKKLIMNNTERVQLINQFRILALLDDSQRKDYEMQAEILERGYIGLYHKIFDVLSEEVPESTVRETYDILTMFRVLENAVALLPAEERSQFTFEFQGFDGNNDPHYSIAEFLIEKLGLYRELHGQDINSHHSYSIEIYRRMLAEFNAQQKEQITRVLPLESLKAIQAAALEE</sequence>
<dbReference type="InterPro" id="IPR023146">
    <property type="entry name" value="YfbU_alpha-helical_sf"/>
</dbReference>
<dbReference type="EMBL" id="JAJADQ010000012">
    <property type="protein sequence ID" value="MCB2379823.1"/>
    <property type="molecule type" value="Genomic_DNA"/>
</dbReference>
<keyword evidence="2" id="KW-1185">Reference proteome</keyword>
<name>A0ABS8AHB0_9BACT</name>
<dbReference type="Gene3D" id="1.10.3190.10">
    <property type="entry name" value="yfbu gene product, domain 2"/>
    <property type="match status" value="1"/>
</dbReference>
<reference evidence="1" key="1">
    <citation type="submission" date="2021-10" db="EMBL/GenBank/DDBJ databases">
        <authorList>
            <person name="Dean J.D."/>
            <person name="Kim M.K."/>
            <person name="Newey C.N."/>
            <person name="Stoker T.S."/>
            <person name="Thompson D.W."/>
            <person name="Grose J.H."/>
        </authorList>
    </citation>
    <scope>NUCLEOTIDE SEQUENCE</scope>
    <source>
        <strain evidence="1">BT635</strain>
    </source>
</reference>
<protein>
    <submittedName>
        <fullName evidence="1">YfbU family protein</fullName>
    </submittedName>
</protein>
<accession>A0ABS8AHB0</accession>
<dbReference type="SUPFAM" id="SSF116960">
    <property type="entry name" value="YfbU-like"/>
    <property type="match status" value="1"/>
</dbReference>
<evidence type="ECO:0000313" key="2">
    <source>
        <dbReference type="Proteomes" id="UP001165297"/>
    </source>
</evidence>
<dbReference type="Gene3D" id="1.10.287.680">
    <property type="entry name" value="Helix hairpin bin"/>
    <property type="match status" value="1"/>
</dbReference>